<dbReference type="Gene3D" id="3.90.320.10">
    <property type="match status" value="1"/>
</dbReference>
<dbReference type="InterPro" id="IPR027417">
    <property type="entry name" value="P-loop_NTPase"/>
</dbReference>
<comment type="caution">
    <text evidence="11">The sequence shown here is derived from an EMBL/GenBank/DDBJ whole genome shotgun (WGS) entry which is preliminary data.</text>
</comment>
<evidence type="ECO:0000256" key="1">
    <source>
        <dbReference type="ARBA" id="ARBA00022722"/>
    </source>
</evidence>
<keyword evidence="7" id="KW-0067">ATP-binding</keyword>
<dbReference type="RefSeq" id="WP_146451544.1">
    <property type="nucleotide sequence ID" value="NZ_SJPS01000004.1"/>
</dbReference>
<dbReference type="InterPro" id="IPR038726">
    <property type="entry name" value="PDDEXK_AddAB-type"/>
</dbReference>
<evidence type="ECO:0000256" key="7">
    <source>
        <dbReference type="ARBA" id="ARBA00022840"/>
    </source>
</evidence>
<evidence type="ECO:0000256" key="8">
    <source>
        <dbReference type="ARBA" id="ARBA00023125"/>
    </source>
</evidence>
<dbReference type="Proteomes" id="UP000318437">
    <property type="component" value="Unassembled WGS sequence"/>
</dbReference>
<dbReference type="GO" id="GO:0005524">
    <property type="term" value="F:ATP binding"/>
    <property type="evidence" value="ECO:0007669"/>
    <property type="project" value="UniProtKB-KW"/>
</dbReference>
<gene>
    <name evidence="11" type="primary">addB</name>
    <name evidence="11" type="ORF">Pla144_32040</name>
</gene>
<keyword evidence="2" id="KW-0547">Nucleotide-binding</keyword>
<keyword evidence="5 11" id="KW-0347">Helicase</keyword>
<evidence type="ECO:0000256" key="5">
    <source>
        <dbReference type="ARBA" id="ARBA00022806"/>
    </source>
</evidence>
<proteinExistence type="predicted"/>
<evidence type="ECO:0000256" key="6">
    <source>
        <dbReference type="ARBA" id="ARBA00022839"/>
    </source>
</evidence>
<dbReference type="PROSITE" id="PS51217">
    <property type="entry name" value="UVRD_HELICASE_CTER"/>
    <property type="match status" value="1"/>
</dbReference>
<feature type="domain" description="UvrD-like helicase C-terminal" evidence="10">
    <location>
        <begin position="267"/>
        <end position="556"/>
    </location>
</feature>
<dbReference type="InterPro" id="IPR011604">
    <property type="entry name" value="PDDEXK-like_dom_sf"/>
</dbReference>
<reference evidence="11 12" key="1">
    <citation type="submission" date="2019-02" db="EMBL/GenBank/DDBJ databases">
        <title>Deep-cultivation of Planctomycetes and their phenomic and genomic characterization uncovers novel biology.</title>
        <authorList>
            <person name="Wiegand S."/>
            <person name="Jogler M."/>
            <person name="Boedeker C."/>
            <person name="Pinto D."/>
            <person name="Vollmers J."/>
            <person name="Rivas-Marin E."/>
            <person name="Kohn T."/>
            <person name="Peeters S.H."/>
            <person name="Heuer A."/>
            <person name="Rast P."/>
            <person name="Oberbeckmann S."/>
            <person name="Bunk B."/>
            <person name="Jeske O."/>
            <person name="Meyerdierks A."/>
            <person name="Storesund J.E."/>
            <person name="Kallscheuer N."/>
            <person name="Luecker S."/>
            <person name="Lage O.M."/>
            <person name="Pohl T."/>
            <person name="Merkel B.J."/>
            <person name="Hornburger P."/>
            <person name="Mueller R.-W."/>
            <person name="Bruemmer F."/>
            <person name="Labrenz M."/>
            <person name="Spormann A.M."/>
            <person name="Op Den Camp H."/>
            <person name="Overmann J."/>
            <person name="Amann R."/>
            <person name="Jetten M.S.M."/>
            <person name="Mascher T."/>
            <person name="Medema M.H."/>
            <person name="Devos D.P."/>
            <person name="Kaster A.-K."/>
            <person name="Ovreas L."/>
            <person name="Rohde M."/>
            <person name="Galperin M.Y."/>
            <person name="Jogler C."/>
        </authorList>
    </citation>
    <scope>NUCLEOTIDE SEQUENCE [LARGE SCALE GENOMIC DNA]</scope>
    <source>
        <strain evidence="11 12">Pla144</strain>
    </source>
</reference>
<organism evidence="11 12">
    <name type="scientific">Bythopirellula polymerisocia</name>
    <dbReference type="NCBI Taxonomy" id="2528003"/>
    <lineage>
        <taxon>Bacteria</taxon>
        <taxon>Pseudomonadati</taxon>
        <taxon>Planctomycetota</taxon>
        <taxon>Planctomycetia</taxon>
        <taxon>Pirellulales</taxon>
        <taxon>Lacipirellulaceae</taxon>
        <taxon>Bythopirellula</taxon>
    </lineage>
</organism>
<keyword evidence="4 11" id="KW-0378">Hydrolase</keyword>
<dbReference type="PANTHER" id="PTHR30591">
    <property type="entry name" value="RECBCD ENZYME SUBUNIT RECC"/>
    <property type="match status" value="1"/>
</dbReference>
<dbReference type="EC" id="3.1.-.-" evidence="11"/>
<evidence type="ECO:0000256" key="4">
    <source>
        <dbReference type="ARBA" id="ARBA00022801"/>
    </source>
</evidence>
<dbReference type="GO" id="GO:0003677">
    <property type="term" value="F:DNA binding"/>
    <property type="evidence" value="ECO:0007669"/>
    <property type="project" value="UniProtKB-KW"/>
</dbReference>
<dbReference type="AlphaFoldDB" id="A0A5C6CTC1"/>
<protein>
    <submittedName>
        <fullName evidence="11">ATP-dependent helicase/deoxyribonuclease subunit B</fullName>
        <ecNumber evidence="11">3.1.-.-</ecNumber>
    </submittedName>
</protein>
<keyword evidence="8" id="KW-0238">DNA-binding</keyword>
<evidence type="ECO:0000313" key="11">
    <source>
        <dbReference type="EMBL" id="TWU25989.1"/>
    </source>
</evidence>
<dbReference type="GO" id="GO:0006281">
    <property type="term" value="P:DNA repair"/>
    <property type="evidence" value="ECO:0007669"/>
    <property type="project" value="UniProtKB-KW"/>
</dbReference>
<evidence type="ECO:0000313" key="12">
    <source>
        <dbReference type="Proteomes" id="UP000318437"/>
    </source>
</evidence>
<dbReference type="GO" id="GO:0004386">
    <property type="term" value="F:helicase activity"/>
    <property type="evidence" value="ECO:0007669"/>
    <property type="project" value="UniProtKB-KW"/>
</dbReference>
<evidence type="ECO:0000259" key="10">
    <source>
        <dbReference type="PROSITE" id="PS51217"/>
    </source>
</evidence>
<dbReference type="SUPFAM" id="SSF52540">
    <property type="entry name" value="P-loop containing nucleoside triphosphate hydrolases"/>
    <property type="match status" value="2"/>
</dbReference>
<evidence type="ECO:0000256" key="9">
    <source>
        <dbReference type="ARBA" id="ARBA00023204"/>
    </source>
</evidence>
<dbReference type="EMBL" id="SJPS01000004">
    <property type="protein sequence ID" value="TWU25989.1"/>
    <property type="molecule type" value="Genomic_DNA"/>
</dbReference>
<dbReference type="InterPro" id="IPR014017">
    <property type="entry name" value="DNA_helicase_UvrD-like_C"/>
</dbReference>
<evidence type="ECO:0000256" key="3">
    <source>
        <dbReference type="ARBA" id="ARBA00022763"/>
    </source>
</evidence>
<accession>A0A5C6CTC1</accession>
<dbReference type="GO" id="GO:0004527">
    <property type="term" value="F:exonuclease activity"/>
    <property type="evidence" value="ECO:0007669"/>
    <property type="project" value="UniProtKB-KW"/>
</dbReference>
<keyword evidence="9" id="KW-0234">DNA repair</keyword>
<sequence length="1070" mass="119712">MSNVKLVLGPAQGGKTTLLVRQYVRFLDEWRRECRQPGAIWIGPSHATLEQVRDQIASTTVSALLNPQVATFAKFAEQVIAQSGRRIGPIGTWDKLRILQQLVADLAAKKKLGYYSAAAETTGFIQQVAQFIGELKRRDIWAEQFRQRARSDRDRDLGAIYSAYQQFLIAQDLYDAEGRFWAARDEMKNETDTKWGLVVVDGFTDFTSAQHDILRLLAERSDRLFISLLGEDGETSPTSGRGLLFGRTNDTRTRLLQSMPAVESEFVGPSRFDSPALAHLERQLFRDNQTTANQAAGISILAANSVQGEIQEIARRIKMLLFTSEAKPEEIAVVFRNLDEVAPRIAQVCEDFGLPFDLENHRKLKDTPQVRSLVKLLRLHEQDWPFDLLLDLVGNRSTGWITDGSTNDWRLPVERCIRRAQLPAGRTLLLDQVRLWASADDLKSKLSPDVKVALPILESLEQKLAILPLRAPLREWIDHLEQLVESFGIAEPHWPKLRRALITTSSRDEQLGVASEELTSAQVMRLVELVSSEVPLPAKHDAAGRVRFFSAANARNLAVRHLFLAGLSEQAYSNAESATRLYNQQELGHFSAETNSRTPTSEEQAGDAMLLFYEMVTRSSESLTLSYPALDEKGQALSPSPFLTELERCFSDNSIPKMEMPLGMFANKGQIPVSRSDWRIGAVEAALDGEPKWLAGLVSQNVGAAILQGVHSVGSRSQRDTFGPYEGMLASEAVRAALGKRFNEEYNWSPSSLEKYATCPFQFFAGKLLGLEPLEEITLRSDHLRRGSLLHQVLAAVHQQAGGLDDDLSEAELVTRFAAALERLIAETPLSGLNDALRELDRRVVLSWAPQYAEQELQYRKQWHSFDEPLRPTHFEVSFGPLRRDKGDEFRDPLSQSVPFSLDLGNEQIRLTGQIDRIDVGQVRGVTVFTIIDYKSGQGVTLKPAEMEAGRQLQLPLYAIAAEKLLLADQQAVPLATGYWNIKKKGFGGARDALQLYRTTESGLEATEGWDALQSAIFSRIEEVVQGVRAGDFPVYNEDKRCTETCDFSKICRIAQIRSLEKVWNPGEQG</sequence>
<keyword evidence="6" id="KW-0269">Exonuclease</keyword>
<dbReference type="InterPro" id="IPR049035">
    <property type="entry name" value="ADDB_N"/>
</dbReference>
<evidence type="ECO:0000256" key="2">
    <source>
        <dbReference type="ARBA" id="ARBA00022741"/>
    </source>
</evidence>
<keyword evidence="12" id="KW-1185">Reference proteome</keyword>
<keyword evidence="1" id="KW-0540">Nuclease</keyword>
<name>A0A5C6CTC1_9BACT</name>
<dbReference type="Gene3D" id="3.40.50.300">
    <property type="entry name" value="P-loop containing nucleotide triphosphate hydrolases"/>
    <property type="match status" value="4"/>
</dbReference>
<keyword evidence="3" id="KW-0227">DNA damage</keyword>
<dbReference type="Pfam" id="PF21445">
    <property type="entry name" value="ADDB_N"/>
    <property type="match status" value="1"/>
</dbReference>
<dbReference type="GO" id="GO:0006310">
    <property type="term" value="P:DNA recombination"/>
    <property type="evidence" value="ECO:0007669"/>
    <property type="project" value="TreeGrafter"/>
</dbReference>
<dbReference type="OrthoDB" id="5487982at2"/>
<dbReference type="PANTHER" id="PTHR30591:SF1">
    <property type="entry name" value="RECBCD ENZYME SUBUNIT RECC"/>
    <property type="match status" value="1"/>
</dbReference>
<dbReference type="Pfam" id="PF12705">
    <property type="entry name" value="PDDEXK_1"/>
    <property type="match status" value="1"/>
</dbReference>